<evidence type="ECO:0000313" key="1">
    <source>
        <dbReference type="EMBL" id="CAF1364900.1"/>
    </source>
</evidence>
<dbReference type="Proteomes" id="UP000681722">
    <property type="component" value="Unassembled WGS sequence"/>
</dbReference>
<evidence type="ECO:0000313" key="2">
    <source>
        <dbReference type="EMBL" id="CAF4246830.1"/>
    </source>
</evidence>
<dbReference type="AlphaFoldDB" id="A0A815IEL1"/>
<sequence length="76" mass="7981">MPQQFGGYGFPASYGGFGPGGFGGHINFPVSNHYHYHSGGYSPPLSGGYGLGNPYTGNGNNIRGYGGYGDLFQGYY</sequence>
<keyword evidence="3" id="KW-1185">Reference proteome</keyword>
<accession>A0A815IEL1</accession>
<evidence type="ECO:0000313" key="3">
    <source>
        <dbReference type="Proteomes" id="UP000663829"/>
    </source>
</evidence>
<protein>
    <submittedName>
        <fullName evidence="1">Uncharacterized protein</fullName>
    </submittedName>
</protein>
<gene>
    <name evidence="1" type="ORF">GPM918_LOCUS31565</name>
    <name evidence="2" type="ORF">SRO942_LOCUS32226</name>
</gene>
<organism evidence="1 3">
    <name type="scientific">Didymodactylos carnosus</name>
    <dbReference type="NCBI Taxonomy" id="1234261"/>
    <lineage>
        <taxon>Eukaryota</taxon>
        <taxon>Metazoa</taxon>
        <taxon>Spiralia</taxon>
        <taxon>Gnathifera</taxon>
        <taxon>Rotifera</taxon>
        <taxon>Eurotatoria</taxon>
        <taxon>Bdelloidea</taxon>
        <taxon>Philodinida</taxon>
        <taxon>Philodinidae</taxon>
        <taxon>Didymodactylos</taxon>
    </lineage>
</organism>
<proteinExistence type="predicted"/>
<dbReference type="EMBL" id="CAJNOQ010015615">
    <property type="protein sequence ID" value="CAF1364900.1"/>
    <property type="molecule type" value="Genomic_DNA"/>
</dbReference>
<reference evidence="1" key="1">
    <citation type="submission" date="2021-02" db="EMBL/GenBank/DDBJ databases">
        <authorList>
            <person name="Nowell W R."/>
        </authorList>
    </citation>
    <scope>NUCLEOTIDE SEQUENCE</scope>
</reference>
<comment type="caution">
    <text evidence="1">The sequence shown here is derived from an EMBL/GenBank/DDBJ whole genome shotgun (WGS) entry which is preliminary data.</text>
</comment>
<dbReference type="Proteomes" id="UP000663829">
    <property type="component" value="Unassembled WGS sequence"/>
</dbReference>
<dbReference type="EMBL" id="CAJOBC010072326">
    <property type="protein sequence ID" value="CAF4246830.1"/>
    <property type="molecule type" value="Genomic_DNA"/>
</dbReference>
<name>A0A815IEL1_9BILA</name>